<dbReference type="EMBL" id="GBRH01189900">
    <property type="protein sequence ID" value="JAE07996.1"/>
    <property type="molecule type" value="Transcribed_RNA"/>
</dbReference>
<reference evidence="1" key="2">
    <citation type="journal article" date="2015" name="Data Brief">
        <title>Shoot transcriptome of the giant reed, Arundo donax.</title>
        <authorList>
            <person name="Barrero R.A."/>
            <person name="Guerrero F.D."/>
            <person name="Moolhuijzen P."/>
            <person name="Goolsby J.A."/>
            <person name="Tidwell J."/>
            <person name="Bellgard S.E."/>
            <person name="Bellgard M.I."/>
        </authorList>
    </citation>
    <scope>NUCLEOTIDE SEQUENCE</scope>
    <source>
        <tissue evidence="1">Shoot tissue taken approximately 20 cm above the soil surface</tissue>
    </source>
</reference>
<reference evidence="1" key="1">
    <citation type="submission" date="2014-09" db="EMBL/GenBank/DDBJ databases">
        <authorList>
            <person name="Magalhaes I.L.F."/>
            <person name="Oliveira U."/>
            <person name="Santos F.R."/>
            <person name="Vidigal T.H.D.A."/>
            <person name="Brescovit A.D."/>
            <person name="Santos A.J."/>
        </authorList>
    </citation>
    <scope>NUCLEOTIDE SEQUENCE</scope>
    <source>
        <tissue evidence="1">Shoot tissue taken approximately 20 cm above the soil surface</tissue>
    </source>
</reference>
<protein>
    <submittedName>
        <fullName evidence="1">Uncharacterized protein</fullName>
    </submittedName>
</protein>
<sequence>MICIYIFNQLFKIYSKSAQVNARCADCKLLRLVLNSCMCTACHFQYITRKIIALHFCYHTYNHCTIHILSEALDF</sequence>
<name>A0A0A9FCX2_ARUDO</name>
<accession>A0A0A9FCX2</accession>
<evidence type="ECO:0000313" key="1">
    <source>
        <dbReference type="EMBL" id="JAE07996.1"/>
    </source>
</evidence>
<dbReference type="AlphaFoldDB" id="A0A0A9FCX2"/>
<proteinExistence type="predicted"/>
<organism evidence="1">
    <name type="scientific">Arundo donax</name>
    <name type="common">Giant reed</name>
    <name type="synonym">Donax arundinaceus</name>
    <dbReference type="NCBI Taxonomy" id="35708"/>
    <lineage>
        <taxon>Eukaryota</taxon>
        <taxon>Viridiplantae</taxon>
        <taxon>Streptophyta</taxon>
        <taxon>Embryophyta</taxon>
        <taxon>Tracheophyta</taxon>
        <taxon>Spermatophyta</taxon>
        <taxon>Magnoliopsida</taxon>
        <taxon>Liliopsida</taxon>
        <taxon>Poales</taxon>
        <taxon>Poaceae</taxon>
        <taxon>PACMAD clade</taxon>
        <taxon>Arundinoideae</taxon>
        <taxon>Arundineae</taxon>
        <taxon>Arundo</taxon>
    </lineage>
</organism>